<evidence type="ECO:0000313" key="9">
    <source>
        <dbReference type="EMBL" id="GAF05719.1"/>
    </source>
</evidence>
<evidence type="ECO:0000256" key="4">
    <source>
        <dbReference type="ARBA" id="ARBA00022729"/>
    </source>
</evidence>
<dbReference type="InterPro" id="IPR016286">
    <property type="entry name" value="FUC_metazoa-typ"/>
</dbReference>
<dbReference type="InterPro" id="IPR017853">
    <property type="entry name" value="GH"/>
</dbReference>
<accession>W7YTF3</accession>
<comment type="function">
    <text evidence="1">Alpha-L-fucosidase is responsible for hydrolyzing the alpha-1,6-linked fucose joined to the reducing-end N-acetylglucosamine of the carbohydrate moieties of glycoproteins.</text>
</comment>
<keyword evidence="6" id="KW-0326">Glycosidase</keyword>
<dbReference type="GO" id="GO:0005764">
    <property type="term" value="C:lysosome"/>
    <property type="evidence" value="ECO:0007669"/>
    <property type="project" value="TreeGrafter"/>
</dbReference>
<feature type="domain" description="Glycoside hydrolase family 29 N-terminal" evidence="7">
    <location>
        <begin position="19"/>
        <end position="386"/>
    </location>
</feature>
<dbReference type="InterPro" id="IPR013780">
    <property type="entry name" value="Glyco_hydro_b"/>
</dbReference>
<evidence type="ECO:0000256" key="2">
    <source>
        <dbReference type="ARBA" id="ARBA00007951"/>
    </source>
</evidence>
<dbReference type="OrthoDB" id="1389336at2"/>
<evidence type="ECO:0000256" key="3">
    <source>
        <dbReference type="ARBA" id="ARBA00012662"/>
    </source>
</evidence>
<dbReference type="PANTHER" id="PTHR10030">
    <property type="entry name" value="ALPHA-L-FUCOSIDASE"/>
    <property type="match status" value="1"/>
</dbReference>
<dbReference type="RefSeq" id="WP_081735915.1">
    <property type="nucleotide sequence ID" value="NZ_BAMD01000111.1"/>
</dbReference>
<proteinExistence type="inferred from homology"/>
<dbReference type="GO" id="GO:0006004">
    <property type="term" value="P:fucose metabolic process"/>
    <property type="evidence" value="ECO:0007669"/>
    <property type="project" value="InterPro"/>
</dbReference>
<comment type="similarity">
    <text evidence="2">Belongs to the glycosyl hydrolase 29 family.</text>
</comment>
<protein>
    <recommendedName>
        <fullName evidence="3">alpha-L-fucosidase</fullName>
        <ecNumber evidence="3">3.2.1.51</ecNumber>
    </recommendedName>
</protein>
<dbReference type="PIRSF" id="PIRSF001092">
    <property type="entry name" value="Alpha-L-fucosidase"/>
    <property type="match status" value="1"/>
</dbReference>
<comment type="caution">
    <text evidence="9">The sequence shown here is derived from an EMBL/GenBank/DDBJ whole genome shotgun (WGS) entry which is preliminary data.</text>
</comment>
<dbReference type="InterPro" id="IPR057739">
    <property type="entry name" value="Glyco_hydro_29_N"/>
</dbReference>
<evidence type="ECO:0000256" key="1">
    <source>
        <dbReference type="ARBA" id="ARBA00004071"/>
    </source>
</evidence>
<dbReference type="EC" id="3.2.1.51" evidence="3"/>
<dbReference type="STRING" id="869213.GCA_000517085_01086"/>
<dbReference type="EMBL" id="BAMD01000111">
    <property type="protein sequence ID" value="GAF05719.1"/>
    <property type="molecule type" value="Genomic_DNA"/>
</dbReference>
<keyword evidence="4" id="KW-0732">Signal</keyword>
<dbReference type="PANTHER" id="PTHR10030:SF37">
    <property type="entry name" value="ALPHA-L-FUCOSIDASE-RELATED"/>
    <property type="match status" value="1"/>
</dbReference>
<dbReference type="eggNOG" id="COG3669">
    <property type="taxonomic scope" value="Bacteria"/>
</dbReference>
<gene>
    <name evidence="9" type="ORF">JCM21142_104469</name>
</gene>
<dbReference type="Pfam" id="PF16757">
    <property type="entry name" value="Fucosidase_C"/>
    <property type="match status" value="1"/>
</dbReference>
<evidence type="ECO:0000256" key="5">
    <source>
        <dbReference type="ARBA" id="ARBA00022801"/>
    </source>
</evidence>
<dbReference type="Pfam" id="PF01120">
    <property type="entry name" value="Alpha_L_fucos"/>
    <property type="match status" value="1"/>
</dbReference>
<dbReference type="Proteomes" id="UP000019402">
    <property type="component" value="Unassembled WGS sequence"/>
</dbReference>
<keyword evidence="5" id="KW-0378">Hydrolase</keyword>
<dbReference type="InterPro" id="IPR000933">
    <property type="entry name" value="Glyco_hydro_29"/>
</dbReference>
<keyword evidence="10" id="KW-1185">Reference proteome</keyword>
<evidence type="ECO:0000259" key="7">
    <source>
        <dbReference type="Pfam" id="PF01120"/>
    </source>
</evidence>
<dbReference type="GO" id="GO:0004560">
    <property type="term" value="F:alpha-L-fucosidase activity"/>
    <property type="evidence" value="ECO:0007669"/>
    <property type="project" value="InterPro"/>
</dbReference>
<reference evidence="9 10" key="1">
    <citation type="journal article" date="2014" name="Genome Announc.">
        <title>Draft Genome Sequence of Cytophaga fermentans JCM 21142T, a Facultative Anaerobe Isolated from Marine Mud.</title>
        <authorList>
            <person name="Starns D."/>
            <person name="Oshima K."/>
            <person name="Suda W."/>
            <person name="Iino T."/>
            <person name="Yuki M."/>
            <person name="Inoue J."/>
            <person name="Kitamura K."/>
            <person name="Iida T."/>
            <person name="Darby A."/>
            <person name="Hattori M."/>
            <person name="Ohkuma M."/>
        </authorList>
    </citation>
    <scope>NUCLEOTIDE SEQUENCE [LARGE SCALE GENOMIC DNA]</scope>
    <source>
        <strain evidence="9 10">JCM 21142</strain>
    </source>
</reference>
<dbReference type="GO" id="GO:0016139">
    <property type="term" value="P:glycoside catabolic process"/>
    <property type="evidence" value="ECO:0007669"/>
    <property type="project" value="TreeGrafter"/>
</dbReference>
<dbReference type="AlphaFoldDB" id="W7YTF3"/>
<dbReference type="Gene3D" id="2.60.40.1180">
    <property type="entry name" value="Golgi alpha-mannosidase II"/>
    <property type="match status" value="1"/>
</dbReference>
<dbReference type="SUPFAM" id="SSF51445">
    <property type="entry name" value="(Trans)glycosidases"/>
    <property type="match status" value="1"/>
</dbReference>
<evidence type="ECO:0000313" key="10">
    <source>
        <dbReference type="Proteomes" id="UP000019402"/>
    </source>
</evidence>
<name>W7YTF3_9BACT</name>
<sequence length="507" mass="58744">MKRTRMKAIIIAIIAITISTSLVAQYKYTPDWKSLNKHNAVPEWFADAKLGVYFHWGVYSVPAMVGEWYPRIMYIHDVDSTQKPWWWGHDYHVDTYGKDFHYHDFIPMWEAPEFDAKEWVDMFEGMGARIIGAIAEHHDGFSLWDSKVNEWNSAKMGPKIDVVKAIADETKKRDLKFMATFHHGFHGLFYPKDESSLFLRPNSARNRSYHNCHVPQDEKYRLLYGNYSYQEMQELWIDKLDEVIDAHCPDYIWMDFGQKFIKEDYRQQFLCNYFNRAAELNKEVVVNTKGDFFPTDLAIVNVEQSSMDDIQDEVWVTDFILGAYWCYNKKYRVALDPKFGIRFLADVVSKNGVMLLSAGPMADGTMPPEQVESMAAMGRWTKLYGQAIYDTRPFDVFGEGPSMFKSDKPDGSVSKKQLFKLNPADVRYTRNDNIVYAIQLGWDNENTAKTLSAFALSKGYKVKKVTVLGSKEKVIWKQSSLGLKVLQPKYKPALADSALVYKIELKN</sequence>
<evidence type="ECO:0000256" key="6">
    <source>
        <dbReference type="ARBA" id="ARBA00023295"/>
    </source>
</evidence>
<evidence type="ECO:0000259" key="8">
    <source>
        <dbReference type="Pfam" id="PF16757"/>
    </source>
</evidence>
<dbReference type="PRINTS" id="PR00741">
    <property type="entry name" value="GLHYDRLASE29"/>
</dbReference>
<dbReference type="SMART" id="SM00812">
    <property type="entry name" value="Alpha_L_fucos"/>
    <property type="match status" value="1"/>
</dbReference>
<feature type="domain" description="Alpha-L-fucosidase C-terminal" evidence="8">
    <location>
        <begin position="425"/>
        <end position="503"/>
    </location>
</feature>
<organism evidence="9 10">
    <name type="scientific">Saccharicrinis fermentans DSM 9555 = JCM 21142</name>
    <dbReference type="NCBI Taxonomy" id="869213"/>
    <lineage>
        <taxon>Bacteria</taxon>
        <taxon>Pseudomonadati</taxon>
        <taxon>Bacteroidota</taxon>
        <taxon>Bacteroidia</taxon>
        <taxon>Marinilabiliales</taxon>
        <taxon>Marinilabiliaceae</taxon>
        <taxon>Saccharicrinis</taxon>
    </lineage>
</organism>
<dbReference type="InterPro" id="IPR031919">
    <property type="entry name" value="Fucosidase_C"/>
</dbReference>
<dbReference type="Gene3D" id="3.20.20.80">
    <property type="entry name" value="Glycosidases"/>
    <property type="match status" value="1"/>
</dbReference>